<dbReference type="Proteomes" id="UP000095286">
    <property type="component" value="Unplaced"/>
</dbReference>
<name>A0AC35UIQ9_9BILA</name>
<reference evidence="2" key="1">
    <citation type="submission" date="2016-11" db="UniProtKB">
        <authorList>
            <consortium name="WormBaseParasite"/>
        </authorList>
    </citation>
    <scope>IDENTIFICATION</scope>
    <source>
        <strain evidence="2">KR3021</strain>
    </source>
</reference>
<dbReference type="WBParaSite" id="RSKR_0001165200.1">
    <property type="protein sequence ID" value="RSKR_0001165200.1"/>
    <property type="gene ID" value="RSKR_0001165200"/>
</dbReference>
<evidence type="ECO:0000313" key="1">
    <source>
        <dbReference type="Proteomes" id="UP000095286"/>
    </source>
</evidence>
<sequence>MILPILFVIATTISGESSQKLKTELLKSLNHFSNNEGEQLEILSASPHSLPAKDNSVSSPIGQIKIFKRTKHSHEDQSNRIKLKQLARFDSIPELHKIRDLRQNFYQNYKSNSDFFKPHYSLNQDPLRSPIIKEFGKDTNGRTIRLFGVESSGYRFNQSSLPLTPVQNYLSPQYPTLSPIAGDKVYEDNYGNSYLSPMTSNNNYDPTPIVREKAVYDNQRPSYSQQAHYNSIPSNTYSSYTTPTPQLFQPQTIPPYTITQPPYINYYTTEAPKLNYYEPQVYSQVENKVYNSACPSGTKPSYSTPGACERILEETPSYVPQEIGVPEVTAEDINGARHTESIEKCNSPRLQKLIEESIITNNADKSKRAVQDRLEQEFGVYFNVICGTGFFSYIAHTDEFCQISGGNVNCYAFAPACSPPPNAQRMQQSMSSYPGMFPTKNKRSHRKILLNFN</sequence>
<organism evidence="1 2">
    <name type="scientific">Rhabditophanes sp. KR3021</name>
    <dbReference type="NCBI Taxonomy" id="114890"/>
    <lineage>
        <taxon>Eukaryota</taxon>
        <taxon>Metazoa</taxon>
        <taxon>Ecdysozoa</taxon>
        <taxon>Nematoda</taxon>
        <taxon>Chromadorea</taxon>
        <taxon>Rhabditida</taxon>
        <taxon>Tylenchina</taxon>
        <taxon>Panagrolaimomorpha</taxon>
        <taxon>Strongyloidoidea</taxon>
        <taxon>Alloionematidae</taxon>
        <taxon>Rhabditophanes</taxon>
    </lineage>
</organism>
<evidence type="ECO:0000313" key="2">
    <source>
        <dbReference type="WBParaSite" id="RSKR_0001165200.1"/>
    </source>
</evidence>
<proteinExistence type="predicted"/>
<protein>
    <submittedName>
        <fullName evidence="2">Ground-like domain-containing protein</fullName>
    </submittedName>
</protein>
<accession>A0AC35UIQ9</accession>